<keyword evidence="1" id="KW-0472">Membrane</keyword>
<dbReference type="PANTHER" id="PTHR35010:SF2">
    <property type="entry name" value="BLL4672 PROTEIN"/>
    <property type="match status" value="1"/>
</dbReference>
<reference evidence="3 4" key="1">
    <citation type="submission" date="2010-02" db="EMBL/GenBank/DDBJ databases">
        <authorList>
            <person name="Weinstock G."/>
            <person name="Sodergren E."/>
            <person name="Clifton S."/>
            <person name="Fulton L."/>
            <person name="Fulton B."/>
            <person name="Courtney L."/>
            <person name="Fronick C."/>
            <person name="Harrison M."/>
            <person name="Strong C."/>
            <person name="Farmer C."/>
            <person name="Delahaunty K."/>
            <person name="Markovic C."/>
            <person name="Hall O."/>
            <person name="Minx P."/>
            <person name="Tomlinson C."/>
            <person name="Mitreva M."/>
            <person name="Nelson J."/>
            <person name="Hou S."/>
            <person name="Wollam A."/>
            <person name="Pepin K.H."/>
            <person name="Johnson M."/>
            <person name="Bhonagiri V."/>
            <person name="Zhang X."/>
            <person name="Suruliraj S."/>
            <person name="Warren W."/>
            <person name="Chinwalla A."/>
            <person name="Mardis E.R."/>
            <person name="Wilson R.K."/>
        </authorList>
    </citation>
    <scope>NUCLEOTIDE SEQUENCE [LARGE SCALE GENOMIC DNA]</scope>
    <source>
        <strain evidence="3 4">ATCC 29220</strain>
    </source>
</reference>
<keyword evidence="1" id="KW-0812">Transmembrane</keyword>
<dbReference type="InterPro" id="IPR001387">
    <property type="entry name" value="Cro/C1-type_HTH"/>
</dbReference>
<feature type="domain" description="HTH cro/C1-type" evidence="2">
    <location>
        <begin position="53"/>
        <end position="125"/>
    </location>
</feature>
<keyword evidence="1" id="KW-1133">Transmembrane helix</keyword>
<name>D4BFG3_9ENTR</name>
<dbReference type="SMART" id="SM00530">
    <property type="entry name" value="HTH_XRE"/>
    <property type="match status" value="1"/>
</dbReference>
<dbReference type="CDD" id="cd00093">
    <property type="entry name" value="HTH_XRE"/>
    <property type="match status" value="1"/>
</dbReference>
<gene>
    <name evidence="3" type="ORF">CIT292_08979</name>
</gene>
<evidence type="ECO:0000313" key="3">
    <source>
        <dbReference type="EMBL" id="EFE07100.1"/>
    </source>
</evidence>
<dbReference type="Pfam" id="PF13560">
    <property type="entry name" value="HTH_31"/>
    <property type="match status" value="1"/>
</dbReference>
<organism evidence="3 4">
    <name type="scientific">Citrobacter youngae ATCC 29220</name>
    <dbReference type="NCBI Taxonomy" id="500640"/>
    <lineage>
        <taxon>Bacteria</taxon>
        <taxon>Pseudomonadati</taxon>
        <taxon>Pseudomonadota</taxon>
        <taxon>Gammaproteobacteria</taxon>
        <taxon>Enterobacterales</taxon>
        <taxon>Enterobacteriaceae</taxon>
        <taxon>Citrobacter</taxon>
        <taxon>Citrobacter freundii complex</taxon>
    </lineage>
</organism>
<dbReference type="Pfam" id="PF17765">
    <property type="entry name" value="MLTR_LBD"/>
    <property type="match status" value="1"/>
</dbReference>
<dbReference type="Proteomes" id="UP000003880">
    <property type="component" value="Unassembled WGS sequence"/>
</dbReference>
<dbReference type="GO" id="GO:0003677">
    <property type="term" value="F:DNA binding"/>
    <property type="evidence" value="ECO:0007669"/>
    <property type="project" value="InterPro"/>
</dbReference>
<dbReference type="Gene3D" id="1.10.260.40">
    <property type="entry name" value="lambda repressor-like DNA-binding domains"/>
    <property type="match status" value="1"/>
</dbReference>
<comment type="caution">
    <text evidence="3">The sequence shown here is derived from an EMBL/GenBank/DDBJ whole genome shotgun (WGS) entry which is preliminary data.</text>
</comment>
<proteinExistence type="predicted"/>
<sequence>MYGERNRRSIGAIITGYQFLLILVLALPGEAIMINSEPQFQTQEENRKALGAFLRNRRESLEPQHLGLPPAGRRRTAGLRREEVAMLADIGVTWYTWLEQGRDIRPSARTINAIAEVLQCSPAETRHLFLLSGLVPEETAEAKACESVSPEARCLLEALMPQPACLQMPNFDLVGYNRSFCHLVGVDLDLLAPEDRNCIYLWLTNATWRGRHVCTEDIVLQNFVAYFRAGMVEHRGEPRWEALLARFFAASPEFEMLWHQLHDVGTIENRRKTFVHPRLGQFSLQQMYWYSAPRNGARLLVYLPVDEAGERALASLAQEI</sequence>
<evidence type="ECO:0000256" key="1">
    <source>
        <dbReference type="SAM" id="Phobius"/>
    </source>
</evidence>
<dbReference type="eggNOG" id="COG1396">
    <property type="taxonomic scope" value="Bacteria"/>
</dbReference>
<evidence type="ECO:0000259" key="2">
    <source>
        <dbReference type="SMART" id="SM00530"/>
    </source>
</evidence>
<feature type="transmembrane region" description="Helical" evidence="1">
    <location>
        <begin position="12"/>
        <end position="34"/>
    </location>
</feature>
<accession>D4BFG3</accession>
<dbReference type="AlphaFoldDB" id="D4BFG3"/>
<dbReference type="InterPro" id="IPR041413">
    <property type="entry name" value="MLTR_LBD"/>
</dbReference>
<dbReference type="EMBL" id="ABWL02000016">
    <property type="protein sequence ID" value="EFE07100.1"/>
    <property type="molecule type" value="Genomic_DNA"/>
</dbReference>
<dbReference type="SUPFAM" id="SSF47413">
    <property type="entry name" value="lambda repressor-like DNA-binding domains"/>
    <property type="match status" value="1"/>
</dbReference>
<dbReference type="InterPro" id="IPR010982">
    <property type="entry name" value="Lambda_DNA-bd_dom_sf"/>
</dbReference>
<dbReference type="HOGENOM" id="CLU_057862_2_0_6"/>
<dbReference type="Gene3D" id="3.30.450.180">
    <property type="match status" value="1"/>
</dbReference>
<protein>
    <recommendedName>
        <fullName evidence="2">HTH cro/C1-type domain-containing protein</fullName>
    </recommendedName>
</protein>
<dbReference type="PANTHER" id="PTHR35010">
    <property type="entry name" value="BLL4672 PROTEIN-RELATED"/>
    <property type="match status" value="1"/>
</dbReference>
<evidence type="ECO:0000313" key="4">
    <source>
        <dbReference type="Proteomes" id="UP000003880"/>
    </source>
</evidence>